<feature type="transmembrane region" description="Helical" evidence="6">
    <location>
        <begin position="20"/>
        <end position="45"/>
    </location>
</feature>
<proteinExistence type="predicted"/>
<feature type="transmembrane region" description="Helical" evidence="6">
    <location>
        <begin position="328"/>
        <end position="346"/>
    </location>
</feature>
<gene>
    <name evidence="7" type="ORF">HB836_01705</name>
    <name evidence="8" type="ORF">HB902_02495</name>
    <name evidence="9" type="ORF">HB904_00450</name>
    <name evidence="10" type="ORF">HCA52_09980</name>
    <name evidence="11" type="ORF">HCA55_02365</name>
    <name evidence="12" type="ORF">HCB26_01030</name>
    <name evidence="13" type="ORF">HCB35_02575</name>
</gene>
<feature type="transmembrane region" description="Helical" evidence="6">
    <location>
        <begin position="571"/>
        <end position="593"/>
    </location>
</feature>
<sequence>MSDNMGGKKFQPYIPASKSLPELTVTAIVLGIILSILFGAANAYLGLKVGLTVSASIPAAVISMGILRGIFRRDSILENNIVQTMTTAGEALGAGAVFTIPALFMMGVEIKQIMLVFIVLTGGFLGVFMMVPLRRMLIVNEHETLPYPEGTACAEVLKTGEKGGGAQAKLVVFGFAIGGVVKVLTDGFKLFRSDVQTGIYNFQNAFVGTQIYPALLGVGFIIGPKIAGQMVAGGLMASLVLIPAIAFFGAGSSDVIFPATEALKTLDASMIWDNYIRYIGAGAVAAGGLITLAKTLPAIWQTLRSTMVGLNKSKGYKVVELERTDKDIPMKWVLIGIAVLIVVIAFDPFTNVGVIGALAIAIFGFLFVTVASRIVGIVGSSSSPVSGMTIATLLIVAIAYKSFGYTGTEGIILTLTVAAIVCTALAVAGDISQDLKTGYLVGGTPWKQQVAMMIGVMASGLVMGYILTLLDNAYGMGSEALPAPKAALMKILAEGILNGNLPWTLIFIGVAIAVVIEFLGMNSLVFAVGLYLPLNISATVMFGGFVRLIVNQVIKHKKDKEKAARIERGTLFASGLIAGESLLGVIIAFIISINPNIIPTEYLLTNQWLPFLVFLIVCALLYFSTVPRKQKA</sequence>
<evidence type="ECO:0000313" key="18">
    <source>
        <dbReference type="Proteomes" id="UP000548082"/>
    </source>
</evidence>
<dbReference type="PANTHER" id="PTHR31645">
    <property type="entry name" value="OLIGOPEPTIDE TRANSPORTER YGL114W-RELATED"/>
    <property type="match status" value="1"/>
</dbReference>
<dbReference type="EMBL" id="JAARVD010000001">
    <property type="protein sequence ID" value="MBC1795547.1"/>
    <property type="molecule type" value="Genomic_DNA"/>
</dbReference>
<comment type="caution">
    <text evidence="10">The sequence shown here is derived from an EMBL/GenBank/DDBJ whole genome shotgun (WGS) entry which is preliminary data.</text>
</comment>
<dbReference type="PANTHER" id="PTHR31645:SF0">
    <property type="entry name" value="OLIGOPEPTIDE TRANSPORTER YGL114W-RELATED"/>
    <property type="match status" value="1"/>
</dbReference>
<keyword evidence="3 6" id="KW-0812">Transmembrane</keyword>
<feature type="transmembrane region" description="Helical" evidence="6">
    <location>
        <begin position="235"/>
        <end position="257"/>
    </location>
</feature>
<evidence type="ECO:0000313" key="11">
    <source>
        <dbReference type="EMBL" id="MBC1795547.1"/>
    </source>
</evidence>
<reference evidence="14 15" key="1">
    <citation type="submission" date="2020-03" db="EMBL/GenBank/DDBJ databases">
        <title>Soil Listeria distribution.</title>
        <authorList>
            <person name="Liao J."/>
            <person name="Wiedmann M."/>
        </authorList>
    </citation>
    <scope>NUCLEOTIDE SEQUENCE [LARGE SCALE GENOMIC DNA]</scope>
    <source>
        <strain evidence="13 19">FSL L7-0149</strain>
        <strain evidence="12 14">FSL L7-0245</strain>
        <strain evidence="10 15">FSL L7-0978</strain>
        <strain evidence="11 18">FSL L7-0990</strain>
        <strain evidence="9 20">FSL L7-1299</strain>
        <strain evidence="8 16">FSL L7-1387</strain>
        <strain evidence="7 17">FSL L7-1658</strain>
    </source>
</reference>
<keyword evidence="5 6" id="KW-0472">Membrane</keyword>
<evidence type="ECO:0000256" key="4">
    <source>
        <dbReference type="ARBA" id="ARBA00022989"/>
    </source>
</evidence>
<evidence type="ECO:0000313" key="10">
    <source>
        <dbReference type="EMBL" id="MBC1793744.1"/>
    </source>
</evidence>
<evidence type="ECO:0000313" key="16">
    <source>
        <dbReference type="Proteomes" id="UP000541955"/>
    </source>
</evidence>
<dbReference type="Proteomes" id="UP000541955">
    <property type="component" value="Unassembled WGS sequence"/>
</dbReference>
<dbReference type="Proteomes" id="UP000553016">
    <property type="component" value="Unassembled WGS sequence"/>
</dbReference>
<evidence type="ECO:0000313" key="9">
    <source>
        <dbReference type="EMBL" id="MBC1614646.1"/>
    </source>
</evidence>
<evidence type="ECO:0000313" key="15">
    <source>
        <dbReference type="Proteomes" id="UP000539064"/>
    </source>
</evidence>
<feature type="transmembrane region" description="Helical" evidence="6">
    <location>
        <begin position="449"/>
        <end position="470"/>
    </location>
</feature>
<evidence type="ECO:0000256" key="3">
    <source>
        <dbReference type="ARBA" id="ARBA00022692"/>
    </source>
</evidence>
<evidence type="ECO:0000313" key="12">
    <source>
        <dbReference type="EMBL" id="MBC2165154.1"/>
    </source>
</evidence>
<dbReference type="EMBL" id="JAARZA010000001">
    <property type="protein sequence ID" value="MBC2239349.1"/>
    <property type="molecule type" value="Genomic_DNA"/>
</dbReference>
<evidence type="ECO:0000313" key="13">
    <source>
        <dbReference type="EMBL" id="MBC2239349.1"/>
    </source>
</evidence>
<feature type="transmembrane region" description="Helical" evidence="6">
    <location>
        <begin position="278"/>
        <end position="300"/>
    </location>
</feature>
<dbReference type="EMBL" id="JAARSH010000001">
    <property type="protein sequence ID" value="MBC1614646.1"/>
    <property type="molecule type" value="Genomic_DNA"/>
</dbReference>
<dbReference type="EMBL" id="JAARPT010000001">
    <property type="protein sequence ID" value="MBC1400295.1"/>
    <property type="molecule type" value="Genomic_DNA"/>
</dbReference>
<dbReference type="RefSeq" id="WP_185405281.1">
    <property type="nucleotide sequence ID" value="NZ_JAARPT010000001.1"/>
</dbReference>
<dbReference type="Proteomes" id="UP000548082">
    <property type="component" value="Unassembled WGS sequence"/>
</dbReference>
<feature type="transmembrane region" description="Helical" evidence="6">
    <location>
        <begin position="114"/>
        <end position="133"/>
    </location>
</feature>
<feature type="transmembrane region" description="Helical" evidence="6">
    <location>
        <begin position="608"/>
        <end position="626"/>
    </location>
</feature>
<feature type="transmembrane region" description="Helical" evidence="6">
    <location>
        <begin position="410"/>
        <end position="429"/>
    </location>
</feature>
<dbReference type="GO" id="GO:0035673">
    <property type="term" value="F:oligopeptide transmembrane transporter activity"/>
    <property type="evidence" value="ECO:0007669"/>
    <property type="project" value="InterPro"/>
</dbReference>
<feature type="transmembrane region" description="Helical" evidence="6">
    <location>
        <begin position="51"/>
        <end position="71"/>
    </location>
</feature>
<dbReference type="Proteomes" id="UP000574104">
    <property type="component" value="Unassembled WGS sequence"/>
</dbReference>
<dbReference type="NCBIfam" id="TIGR00733">
    <property type="entry name" value="OPT family oligopeptide transporter"/>
    <property type="match status" value="1"/>
</dbReference>
<dbReference type="InterPro" id="IPR004813">
    <property type="entry name" value="OPT"/>
</dbReference>
<dbReference type="Proteomes" id="UP000519573">
    <property type="component" value="Unassembled WGS sequence"/>
</dbReference>
<evidence type="ECO:0000256" key="1">
    <source>
        <dbReference type="ARBA" id="ARBA00004141"/>
    </source>
</evidence>
<comment type="subcellular location">
    <subcellularLocation>
        <location evidence="1">Membrane</location>
        <topology evidence="1">Multi-pass membrane protein</topology>
    </subcellularLocation>
</comment>
<accession>A0A7X0XXT4</accession>
<evidence type="ECO:0000256" key="5">
    <source>
        <dbReference type="ARBA" id="ARBA00023136"/>
    </source>
</evidence>
<dbReference type="NCBIfam" id="TIGR00728">
    <property type="entry name" value="OPT_sfam"/>
    <property type="match status" value="1"/>
</dbReference>
<dbReference type="EMBL" id="JAARRW010000001">
    <property type="protein sequence ID" value="MBC1560926.1"/>
    <property type="molecule type" value="Genomic_DNA"/>
</dbReference>
<feature type="transmembrane region" description="Helical" evidence="6">
    <location>
        <begin position="491"/>
        <end position="516"/>
    </location>
</feature>
<keyword evidence="2" id="KW-0813">Transport</keyword>
<dbReference type="Pfam" id="PF03169">
    <property type="entry name" value="OPT"/>
    <property type="match status" value="1"/>
</dbReference>
<feature type="transmembrane region" description="Helical" evidence="6">
    <location>
        <begin position="199"/>
        <end position="223"/>
    </location>
</feature>
<feature type="transmembrane region" description="Helical" evidence="6">
    <location>
        <begin position="353"/>
        <end position="379"/>
    </location>
</feature>
<dbReference type="Proteomes" id="UP000539064">
    <property type="component" value="Unassembled WGS sequence"/>
</dbReference>
<evidence type="ECO:0000313" key="8">
    <source>
        <dbReference type="EMBL" id="MBC1560926.1"/>
    </source>
</evidence>
<feature type="transmembrane region" description="Helical" evidence="6">
    <location>
        <begin position="528"/>
        <end position="550"/>
    </location>
</feature>
<keyword evidence="4 6" id="KW-1133">Transmembrane helix</keyword>
<dbReference type="InterPro" id="IPR045035">
    <property type="entry name" value="YSL-like"/>
</dbReference>
<dbReference type="EMBL" id="JAARYH010000001">
    <property type="protein sequence ID" value="MBC2165154.1"/>
    <property type="molecule type" value="Genomic_DNA"/>
</dbReference>
<dbReference type="GO" id="GO:0016020">
    <property type="term" value="C:membrane"/>
    <property type="evidence" value="ECO:0007669"/>
    <property type="project" value="UniProtKB-SubCell"/>
</dbReference>
<feature type="transmembrane region" description="Helical" evidence="6">
    <location>
        <begin position="385"/>
        <end position="403"/>
    </location>
</feature>
<organism evidence="10 15">
    <name type="scientific">Listeria booriae</name>
    <dbReference type="NCBI Taxonomy" id="1552123"/>
    <lineage>
        <taxon>Bacteria</taxon>
        <taxon>Bacillati</taxon>
        <taxon>Bacillota</taxon>
        <taxon>Bacilli</taxon>
        <taxon>Bacillales</taxon>
        <taxon>Listeriaceae</taxon>
        <taxon>Listeria</taxon>
    </lineage>
</organism>
<evidence type="ECO:0000313" key="14">
    <source>
        <dbReference type="Proteomes" id="UP000519573"/>
    </source>
</evidence>
<evidence type="ECO:0000313" key="7">
    <source>
        <dbReference type="EMBL" id="MBC1400295.1"/>
    </source>
</evidence>
<dbReference type="AlphaFoldDB" id="A0A7X0XXT4"/>
<feature type="transmembrane region" description="Helical" evidence="6">
    <location>
        <begin position="91"/>
        <end position="108"/>
    </location>
</feature>
<evidence type="ECO:0000256" key="6">
    <source>
        <dbReference type="SAM" id="Phobius"/>
    </source>
</evidence>
<evidence type="ECO:0000256" key="2">
    <source>
        <dbReference type="ARBA" id="ARBA00022448"/>
    </source>
</evidence>
<dbReference type="EMBL" id="JAARVG010000008">
    <property type="protein sequence ID" value="MBC1793744.1"/>
    <property type="molecule type" value="Genomic_DNA"/>
</dbReference>
<evidence type="ECO:0000313" key="17">
    <source>
        <dbReference type="Proteomes" id="UP000544413"/>
    </source>
</evidence>
<evidence type="ECO:0000313" key="19">
    <source>
        <dbReference type="Proteomes" id="UP000553016"/>
    </source>
</evidence>
<protein>
    <submittedName>
        <fullName evidence="10">Oligopeptide transporter, OPT family</fullName>
    </submittedName>
</protein>
<evidence type="ECO:0000313" key="20">
    <source>
        <dbReference type="Proteomes" id="UP000574104"/>
    </source>
</evidence>
<name>A0A7X0XXT4_9LIST</name>
<dbReference type="Proteomes" id="UP000544413">
    <property type="component" value="Unassembled WGS sequence"/>
</dbReference>
<dbReference type="InterPro" id="IPR004814">
    <property type="entry name" value="Oligopep_transpt"/>
</dbReference>